<comment type="similarity">
    <text evidence="1 4 7">Belongs to the pyrroline-5-carboxylate reductase family.</text>
</comment>
<dbReference type="PIRSF" id="PIRSF000193">
    <property type="entry name" value="Pyrrol-5-carb_rd"/>
    <property type="match status" value="1"/>
</dbReference>
<evidence type="ECO:0000256" key="3">
    <source>
        <dbReference type="ARBA" id="ARBA00023002"/>
    </source>
</evidence>
<sequence length="271" mass="27645">MHKVSFIGGGNMAGAIIGGLIASGTQPTDIEVVEINADARGQLAARFGVVTHSDLSQARLHALIVLAVKPQSLPEVAASLAPRLAGHLVVSIAAGVRVADLGRWLGGYTRIVRAMPNTPALVQAGVAGLFASSAVNQDSRSQAEAVLRAVGGVVWVEDEPQLDAVTAVSGSGPAYVFYFLESLEAAAVAQGLAPATARQLALQTFFGAAKLALESGEEPAVLRQRVTSRGGTTERGIAALEAAAVKQAIGQAVAAASRRSAELGDELGRLA</sequence>
<dbReference type="Gene3D" id="3.40.50.720">
    <property type="entry name" value="NAD(P)-binding Rossmann-like Domain"/>
    <property type="match status" value="1"/>
</dbReference>
<dbReference type="EMBL" id="LDUG01000019">
    <property type="protein sequence ID" value="KVW96819.1"/>
    <property type="molecule type" value="Genomic_DNA"/>
</dbReference>
<dbReference type="OrthoDB" id="9805754at2"/>
<keyword evidence="2 4" id="KW-0521">NADP</keyword>
<dbReference type="InterPro" id="IPR000304">
    <property type="entry name" value="Pyrroline-COOH_reductase"/>
</dbReference>
<dbReference type="PROSITE" id="PS00521">
    <property type="entry name" value="P5CR"/>
    <property type="match status" value="1"/>
</dbReference>
<dbReference type="PATRIC" id="fig|36861.3.peg.1025"/>
<dbReference type="SUPFAM" id="SSF51735">
    <property type="entry name" value="NAD(P)-binding Rossmann-fold domains"/>
    <property type="match status" value="1"/>
</dbReference>
<dbReference type="PANTHER" id="PTHR11645:SF0">
    <property type="entry name" value="PYRROLINE-5-CARBOXYLATE REDUCTASE 3"/>
    <property type="match status" value="1"/>
</dbReference>
<dbReference type="AlphaFoldDB" id="A0A106BQM1"/>
<keyword evidence="4 7" id="KW-0641">Proline biosynthesis</keyword>
<feature type="domain" description="Pyrroline-5-carboxylate reductase dimerisation" evidence="9">
    <location>
        <begin position="159"/>
        <end position="263"/>
    </location>
</feature>
<dbReference type="FunFam" id="1.10.3730.10:FF:000001">
    <property type="entry name" value="Pyrroline-5-carboxylate reductase"/>
    <property type="match status" value="1"/>
</dbReference>
<evidence type="ECO:0000256" key="1">
    <source>
        <dbReference type="ARBA" id="ARBA00005525"/>
    </source>
</evidence>
<keyword evidence="3 4" id="KW-0560">Oxidoreductase</keyword>
<dbReference type="HAMAP" id="MF_01925">
    <property type="entry name" value="P5C_reductase"/>
    <property type="match status" value="1"/>
</dbReference>
<keyword evidence="11" id="KW-1185">Reference proteome</keyword>
<comment type="caution">
    <text evidence="10">The sequence shown here is derived from an EMBL/GenBank/DDBJ whole genome shotgun (WGS) entry which is preliminary data.</text>
</comment>
<keyword evidence="4 7" id="KW-0028">Amino-acid biosynthesis</keyword>
<feature type="binding site" evidence="6">
    <location>
        <begin position="67"/>
        <end position="70"/>
    </location>
    <ligand>
        <name>NADP(+)</name>
        <dbReference type="ChEBI" id="CHEBI:58349"/>
    </ligand>
</feature>
<comment type="catalytic activity">
    <reaction evidence="4">
        <text>L-proline + NAD(+) = (S)-1-pyrroline-5-carboxylate + NADH + 2 H(+)</text>
        <dbReference type="Rhea" id="RHEA:14105"/>
        <dbReference type="ChEBI" id="CHEBI:15378"/>
        <dbReference type="ChEBI" id="CHEBI:17388"/>
        <dbReference type="ChEBI" id="CHEBI:57540"/>
        <dbReference type="ChEBI" id="CHEBI:57945"/>
        <dbReference type="ChEBI" id="CHEBI:60039"/>
        <dbReference type="EC" id="1.5.1.2"/>
    </reaction>
</comment>
<evidence type="ECO:0000259" key="9">
    <source>
        <dbReference type="Pfam" id="PF14748"/>
    </source>
</evidence>
<comment type="catalytic activity">
    <reaction evidence="4 7">
        <text>L-proline + NADP(+) = (S)-1-pyrroline-5-carboxylate + NADPH + 2 H(+)</text>
        <dbReference type="Rhea" id="RHEA:14109"/>
        <dbReference type="ChEBI" id="CHEBI:15378"/>
        <dbReference type="ChEBI" id="CHEBI:17388"/>
        <dbReference type="ChEBI" id="CHEBI:57783"/>
        <dbReference type="ChEBI" id="CHEBI:58349"/>
        <dbReference type="ChEBI" id="CHEBI:60039"/>
        <dbReference type="EC" id="1.5.1.2"/>
    </reaction>
</comment>
<dbReference type="InterPro" id="IPR008927">
    <property type="entry name" value="6-PGluconate_DH-like_C_sf"/>
</dbReference>
<gene>
    <name evidence="4" type="primary">proC</name>
    <name evidence="10" type="ORF">ABW22_07735</name>
</gene>
<dbReference type="GO" id="GO:0055129">
    <property type="term" value="P:L-proline biosynthetic process"/>
    <property type="evidence" value="ECO:0007669"/>
    <property type="project" value="UniProtKB-UniRule"/>
</dbReference>
<dbReference type="InterPro" id="IPR028939">
    <property type="entry name" value="P5C_Rdtase_cat_N"/>
</dbReference>
<dbReference type="Gene3D" id="1.10.3730.10">
    <property type="entry name" value="ProC C-terminal domain-like"/>
    <property type="match status" value="1"/>
</dbReference>
<dbReference type="GO" id="GO:0005737">
    <property type="term" value="C:cytoplasm"/>
    <property type="evidence" value="ECO:0007669"/>
    <property type="project" value="UniProtKB-SubCell"/>
</dbReference>
<dbReference type="Pfam" id="PF14748">
    <property type="entry name" value="P5CR_dimer"/>
    <property type="match status" value="1"/>
</dbReference>
<dbReference type="PANTHER" id="PTHR11645">
    <property type="entry name" value="PYRROLINE-5-CARBOXYLATE REDUCTASE"/>
    <property type="match status" value="1"/>
</dbReference>
<dbReference type="STRING" id="1123392.GCA_000376425_02052"/>
<proteinExistence type="inferred from homology"/>
<comment type="pathway">
    <text evidence="4 7">Amino-acid biosynthesis; L-proline biosynthesis; L-proline from L-glutamate 5-semialdehyde: step 1/1.</text>
</comment>
<evidence type="ECO:0000256" key="4">
    <source>
        <dbReference type="HAMAP-Rule" id="MF_01925"/>
    </source>
</evidence>
<dbReference type="GO" id="GO:0004735">
    <property type="term" value="F:pyrroline-5-carboxylate reductase activity"/>
    <property type="evidence" value="ECO:0007669"/>
    <property type="project" value="UniProtKB-UniRule"/>
</dbReference>
<evidence type="ECO:0000256" key="6">
    <source>
        <dbReference type="PIRSR" id="PIRSR000193-1"/>
    </source>
</evidence>
<dbReference type="NCBIfam" id="TIGR00112">
    <property type="entry name" value="proC"/>
    <property type="match status" value="1"/>
</dbReference>
<evidence type="ECO:0000313" key="10">
    <source>
        <dbReference type="EMBL" id="KVW96819.1"/>
    </source>
</evidence>
<protein>
    <recommendedName>
        <fullName evidence="4 5">Pyrroline-5-carboxylate reductase</fullName>
        <shortName evidence="4">P5C reductase</shortName>
        <shortName evidence="4">P5CR</shortName>
        <ecNumber evidence="4 5">1.5.1.2</ecNumber>
    </recommendedName>
    <alternativeName>
        <fullName evidence="4">PCA reductase</fullName>
    </alternativeName>
</protein>
<feature type="domain" description="Pyrroline-5-carboxylate reductase catalytic N-terminal" evidence="8">
    <location>
        <begin position="3"/>
        <end position="95"/>
    </location>
</feature>
<comment type="function">
    <text evidence="4">Catalyzes the reduction of 1-pyrroline-5-carboxylate (PCA) to L-proline.</text>
</comment>
<dbReference type="InterPro" id="IPR029036">
    <property type="entry name" value="P5CR_dimer"/>
</dbReference>
<dbReference type="eggNOG" id="COG0345">
    <property type="taxonomic scope" value="Bacteria"/>
</dbReference>
<evidence type="ECO:0000313" key="11">
    <source>
        <dbReference type="Proteomes" id="UP000064243"/>
    </source>
</evidence>
<reference evidence="10 11" key="1">
    <citation type="journal article" date="2015" name="Appl. Environ. Microbiol.">
        <title>Aerobic and Anaerobic Thiosulfate Oxidation by a Cold-Adapted, Subglacial Chemoautotroph.</title>
        <authorList>
            <person name="Harrold Z.R."/>
            <person name="Skidmore M.L."/>
            <person name="Hamilton T.L."/>
            <person name="Desch L."/>
            <person name="Amada K."/>
            <person name="van Gelder W."/>
            <person name="Glover K."/>
            <person name="Roden E.E."/>
            <person name="Boyd E.S."/>
        </authorList>
    </citation>
    <scope>NUCLEOTIDE SEQUENCE [LARGE SCALE GENOMIC DNA]</scope>
    <source>
        <strain evidence="10 11">RG</strain>
    </source>
</reference>
<evidence type="ECO:0000256" key="7">
    <source>
        <dbReference type="RuleBase" id="RU003903"/>
    </source>
</evidence>
<evidence type="ECO:0000256" key="2">
    <source>
        <dbReference type="ARBA" id="ARBA00022857"/>
    </source>
</evidence>
<comment type="subcellular location">
    <subcellularLocation>
        <location evidence="4">Cytoplasm</location>
    </subcellularLocation>
</comment>
<accession>A0A106BQM1</accession>
<evidence type="ECO:0000259" key="8">
    <source>
        <dbReference type="Pfam" id="PF03807"/>
    </source>
</evidence>
<feature type="binding site" evidence="6">
    <location>
        <begin position="7"/>
        <end position="12"/>
    </location>
    <ligand>
        <name>NADP(+)</name>
        <dbReference type="ChEBI" id="CHEBI:58349"/>
    </ligand>
</feature>
<dbReference type="Proteomes" id="UP000064243">
    <property type="component" value="Unassembled WGS sequence"/>
</dbReference>
<dbReference type="InterPro" id="IPR036291">
    <property type="entry name" value="NAD(P)-bd_dom_sf"/>
</dbReference>
<dbReference type="EC" id="1.5.1.2" evidence="4 5"/>
<dbReference type="RefSeq" id="WP_059754346.1">
    <property type="nucleotide sequence ID" value="NZ_LDUG01000019.1"/>
</dbReference>
<dbReference type="SUPFAM" id="SSF48179">
    <property type="entry name" value="6-phosphogluconate dehydrogenase C-terminal domain-like"/>
    <property type="match status" value="1"/>
</dbReference>
<dbReference type="UniPathway" id="UPA00098">
    <property type="reaction ID" value="UER00361"/>
</dbReference>
<keyword evidence="4" id="KW-0963">Cytoplasm</keyword>
<evidence type="ECO:0000256" key="5">
    <source>
        <dbReference type="NCBIfam" id="TIGR00112"/>
    </source>
</evidence>
<dbReference type="Pfam" id="PF03807">
    <property type="entry name" value="F420_oxidored"/>
    <property type="match status" value="1"/>
</dbReference>
<name>A0A106BQM1_THIDE</name>
<organism evidence="10 11">
    <name type="scientific">Thiobacillus denitrificans</name>
    <dbReference type="NCBI Taxonomy" id="36861"/>
    <lineage>
        <taxon>Bacteria</taxon>
        <taxon>Pseudomonadati</taxon>
        <taxon>Pseudomonadota</taxon>
        <taxon>Betaproteobacteria</taxon>
        <taxon>Nitrosomonadales</taxon>
        <taxon>Thiobacillaceae</taxon>
        <taxon>Thiobacillus</taxon>
    </lineage>
</organism>
<dbReference type="InterPro" id="IPR053790">
    <property type="entry name" value="P5CR-like_CS"/>
</dbReference>